<sequence>MKFKYLLAASAVSLSATAAMVAAPAAAQQITSGIEGRVVDDAGAPVQGATVTVTDTRTGQSSVLTSGPDGTFRVGSLVPGGPYTVTAQANGYEGQSVEQQFITVSGNTSFTFELTQSANEDVIVVTGARANVQQLAVGPGAAFGEATLEAFPSLSRDVRDIIRLDPRVSLERSDEVDRISCLGGNDRSNTFTVDGIVQADVFGLNGTPFAARNSLPLPYDVVRETSVEFAPFDVEYSDFTGCLVNVVTKSGQNEFHGSAFYTYYDDSMLADTIIRPDGEEVPLSSGSEKRWGATLGGPIIKDRLFFYLGYEETDLGDANDEGPLGGGFANPEFGVTQAQFDRFAQIARDVYGQDVGGYPRTLDETSVRYFGRIDAYINDDHRLEATYQRLEESNIEPDFGGGNITGLNSFEDEGTISDYYSVRLYSDWSDKVSTELRLSRAEVGDKQGPVGFGEAQSDNPTVRLAVGTQVPDANDPGEFNYGVLSTGPGIFRSANQLDTKIDQAKFQINIDAGDHLFKIGAEANSLEVYNLFAINATGTLYFENLDDFENGVLSQGFEFFPNAFEIATGQAYGADINATPSGDINEAAARFNRNIYSFYAQDEWQATNQLSITAGLRVQIYDGDAPRANPSFYDRFGFTNANSFGKLDPVLLPRLSATYELDNDGFFSNSRITGGVGVFSGGDPVVYFSNAFSNNGFSTALGTSVFCASTPTNVLDGNGEFTGFPQCVTDSGSASAAVGGGDVQSTDPDFDVPTVVRANLGFATDFGTDTGFFSDWRLNLDYIYSRFNDTLNFVDLVQAPNPDEGLNGYTIDGRPIYDALDINNAGCNATLVGTGGTPPVYDNLTGDCFGTRLDDFIQLTNGPSYESHIASALLSKRFDGGLITDGGSVNVRFGYAFTDSENNRNVGSSTATSSYDVTAAFDRQNPAVSTSNYETRHNFTAAISFREEFFGDYATQLGLYFRARSGRPYSLVFDGGSVFNDSASGSDNALLYVPSGINDPNLSPFSDATAVQELIDYVAASGCEYTPGASIERNTCRNPWSYDLDMRISQELPFFGSLTGLVDDRLEIFADFDNVLNMIDAEANRVIFNFDIPTSFADYDDEGRYIIDNFNPDDDQAISISGSAWKIQVGARYEF</sequence>
<protein>
    <submittedName>
        <fullName evidence="9">Carboxypeptidase regulatory-like domain-containing protein</fullName>
    </submittedName>
</protein>
<dbReference type="InterPro" id="IPR039426">
    <property type="entry name" value="TonB-dep_rcpt-like"/>
</dbReference>
<evidence type="ECO:0000256" key="5">
    <source>
        <dbReference type="ARBA" id="ARBA00023136"/>
    </source>
</evidence>
<dbReference type="PANTHER" id="PTHR30069">
    <property type="entry name" value="TONB-DEPENDENT OUTER MEMBRANE RECEPTOR"/>
    <property type="match status" value="1"/>
</dbReference>
<dbReference type="SUPFAM" id="SSF49464">
    <property type="entry name" value="Carboxypeptidase regulatory domain-like"/>
    <property type="match status" value="1"/>
</dbReference>
<evidence type="ECO:0000259" key="8">
    <source>
        <dbReference type="Pfam" id="PF25183"/>
    </source>
</evidence>
<dbReference type="PANTHER" id="PTHR30069:SF46">
    <property type="entry name" value="OAR PROTEIN"/>
    <property type="match status" value="1"/>
</dbReference>
<dbReference type="Pfam" id="PF25183">
    <property type="entry name" value="OMP_b-brl_4"/>
    <property type="match status" value="2"/>
</dbReference>
<keyword evidence="5" id="KW-0472">Membrane</keyword>
<evidence type="ECO:0000256" key="7">
    <source>
        <dbReference type="SAM" id="SignalP"/>
    </source>
</evidence>
<dbReference type="SUPFAM" id="SSF56935">
    <property type="entry name" value="Porins"/>
    <property type="match status" value="1"/>
</dbReference>
<evidence type="ECO:0000256" key="1">
    <source>
        <dbReference type="ARBA" id="ARBA00004571"/>
    </source>
</evidence>
<feature type="signal peptide" evidence="7">
    <location>
        <begin position="1"/>
        <end position="18"/>
    </location>
</feature>
<reference evidence="9 10" key="1">
    <citation type="submission" date="2021-08" db="EMBL/GenBank/DDBJ databases">
        <title>Comparative Genomics Analysis of the Genus Qipengyuania Reveals Extensive Genetic Diversity and Metabolic Versatility, Including the Description of Fifteen Novel Species.</title>
        <authorList>
            <person name="Liu Y."/>
        </authorList>
    </citation>
    <scope>NUCLEOTIDE SEQUENCE [LARGE SCALE GENOMIC DNA]</scope>
    <source>
        <strain evidence="9 10">1NDH1</strain>
    </source>
</reference>
<evidence type="ECO:0000256" key="3">
    <source>
        <dbReference type="ARBA" id="ARBA00022452"/>
    </source>
</evidence>
<feature type="domain" description="TonB-dependent transporter Oar-like beta-barrel" evidence="8">
    <location>
        <begin position="365"/>
        <end position="1077"/>
    </location>
</feature>
<name>A0ABX9A5F3_9SPHN</name>
<keyword evidence="4" id="KW-0812">Transmembrane</keyword>
<keyword evidence="2" id="KW-0813">Transport</keyword>
<keyword evidence="6" id="KW-0998">Cell outer membrane</keyword>
<organism evidence="9 10">
    <name type="scientific">Qipengyuania gelatinilytica</name>
    <dbReference type="NCBI Taxonomy" id="2867231"/>
    <lineage>
        <taxon>Bacteria</taxon>
        <taxon>Pseudomonadati</taxon>
        <taxon>Pseudomonadota</taxon>
        <taxon>Alphaproteobacteria</taxon>
        <taxon>Sphingomonadales</taxon>
        <taxon>Erythrobacteraceae</taxon>
        <taxon>Qipengyuania</taxon>
    </lineage>
</organism>
<evidence type="ECO:0000313" key="10">
    <source>
        <dbReference type="Proteomes" id="UP000824321"/>
    </source>
</evidence>
<accession>A0ABX9A5F3</accession>
<evidence type="ECO:0000313" key="9">
    <source>
        <dbReference type="EMBL" id="QZD96271.1"/>
    </source>
</evidence>
<gene>
    <name evidence="9" type="ORF">K3136_06180</name>
</gene>
<evidence type="ECO:0000256" key="6">
    <source>
        <dbReference type="ARBA" id="ARBA00023237"/>
    </source>
</evidence>
<keyword evidence="7" id="KW-0732">Signal</keyword>
<dbReference type="Gene3D" id="2.40.170.20">
    <property type="entry name" value="TonB-dependent receptor, beta-barrel domain"/>
    <property type="match status" value="1"/>
</dbReference>
<feature type="chain" id="PRO_5045698866" evidence="7">
    <location>
        <begin position="19"/>
        <end position="1135"/>
    </location>
</feature>
<keyword evidence="3" id="KW-1134">Transmembrane beta strand</keyword>
<feature type="domain" description="TonB-dependent transporter Oar-like beta-barrel" evidence="8">
    <location>
        <begin position="247"/>
        <end position="315"/>
    </location>
</feature>
<dbReference type="Gene3D" id="2.60.40.1120">
    <property type="entry name" value="Carboxypeptidase-like, regulatory domain"/>
    <property type="match status" value="1"/>
</dbReference>
<comment type="subcellular location">
    <subcellularLocation>
        <location evidence="1">Cell outer membrane</location>
        <topology evidence="1">Multi-pass membrane protein</topology>
    </subcellularLocation>
</comment>
<dbReference type="InterPro" id="IPR057601">
    <property type="entry name" value="Oar-like_b-barrel"/>
</dbReference>
<dbReference type="EMBL" id="CP081294">
    <property type="protein sequence ID" value="QZD96271.1"/>
    <property type="molecule type" value="Genomic_DNA"/>
</dbReference>
<keyword evidence="10" id="KW-1185">Reference proteome</keyword>
<dbReference type="Pfam" id="PF13620">
    <property type="entry name" value="CarboxypepD_reg"/>
    <property type="match status" value="1"/>
</dbReference>
<dbReference type="InterPro" id="IPR036942">
    <property type="entry name" value="Beta-barrel_TonB_sf"/>
</dbReference>
<dbReference type="InterPro" id="IPR008969">
    <property type="entry name" value="CarboxyPept-like_regulatory"/>
</dbReference>
<dbReference type="Proteomes" id="UP000824321">
    <property type="component" value="Chromosome"/>
</dbReference>
<evidence type="ECO:0000256" key="2">
    <source>
        <dbReference type="ARBA" id="ARBA00022448"/>
    </source>
</evidence>
<dbReference type="RefSeq" id="WP_221431995.1">
    <property type="nucleotide sequence ID" value="NZ_CP081294.1"/>
</dbReference>
<proteinExistence type="predicted"/>
<evidence type="ECO:0000256" key="4">
    <source>
        <dbReference type="ARBA" id="ARBA00022692"/>
    </source>
</evidence>